<proteinExistence type="predicted"/>
<dbReference type="Proteomes" id="UP000735302">
    <property type="component" value="Unassembled WGS sequence"/>
</dbReference>
<sequence length="201" mass="20790">MEDTISRDSVTSSTSEEFVVVHGEPKLKVPADVKDLSMEIASAAANSSNDGRGISEEGNVSSGDIEEKSNIIGSTVPSNANTSCATPSCDSVIPSSQSASVLSSTSVLENYPETPSEESKPLPGASNGAEDPGRSSSLPALPKSGDDSTVFNGVTYLGCATVNAPRSEAEIYRNMSVLNQHRQMAIPVVLSVPATSEGIVR</sequence>
<keyword evidence="3" id="KW-1185">Reference proteome</keyword>
<accession>A0AAV4DN11</accession>
<feature type="compositionally biased region" description="Low complexity" evidence="1">
    <location>
        <begin position="91"/>
        <end position="107"/>
    </location>
</feature>
<evidence type="ECO:0000256" key="1">
    <source>
        <dbReference type="SAM" id="MobiDB-lite"/>
    </source>
</evidence>
<reference evidence="2 3" key="1">
    <citation type="journal article" date="2021" name="Elife">
        <title>Chloroplast acquisition without the gene transfer in kleptoplastic sea slugs, Plakobranchus ocellatus.</title>
        <authorList>
            <person name="Maeda T."/>
            <person name="Takahashi S."/>
            <person name="Yoshida T."/>
            <person name="Shimamura S."/>
            <person name="Takaki Y."/>
            <person name="Nagai Y."/>
            <person name="Toyoda A."/>
            <person name="Suzuki Y."/>
            <person name="Arimoto A."/>
            <person name="Ishii H."/>
            <person name="Satoh N."/>
            <person name="Nishiyama T."/>
            <person name="Hasebe M."/>
            <person name="Maruyama T."/>
            <person name="Minagawa J."/>
            <person name="Obokata J."/>
            <person name="Shigenobu S."/>
        </authorList>
    </citation>
    <scope>NUCLEOTIDE SEQUENCE [LARGE SCALE GENOMIC DNA]</scope>
</reference>
<evidence type="ECO:0000313" key="3">
    <source>
        <dbReference type="Proteomes" id="UP000735302"/>
    </source>
</evidence>
<feature type="region of interest" description="Disordered" evidence="1">
    <location>
        <begin position="44"/>
        <end position="145"/>
    </location>
</feature>
<feature type="compositionally biased region" description="Polar residues" evidence="1">
    <location>
        <begin position="71"/>
        <end position="89"/>
    </location>
</feature>
<protein>
    <submittedName>
        <fullName evidence="2">Rab GTPase-activating protein 1-like</fullName>
    </submittedName>
</protein>
<organism evidence="2 3">
    <name type="scientific">Plakobranchus ocellatus</name>
    <dbReference type="NCBI Taxonomy" id="259542"/>
    <lineage>
        <taxon>Eukaryota</taxon>
        <taxon>Metazoa</taxon>
        <taxon>Spiralia</taxon>
        <taxon>Lophotrochozoa</taxon>
        <taxon>Mollusca</taxon>
        <taxon>Gastropoda</taxon>
        <taxon>Heterobranchia</taxon>
        <taxon>Euthyneura</taxon>
        <taxon>Panpulmonata</taxon>
        <taxon>Sacoglossa</taxon>
        <taxon>Placobranchoidea</taxon>
        <taxon>Plakobranchidae</taxon>
        <taxon>Plakobranchus</taxon>
    </lineage>
</organism>
<dbReference type="AlphaFoldDB" id="A0AAV4DN11"/>
<evidence type="ECO:0000313" key="2">
    <source>
        <dbReference type="EMBL" id="GFO45707.1"/>
    </source>
</evidence>
<name>A0AAV4DN11_9GAST</name>
<dbReference type="EMBL" id="BLXT01008064">
    <property type="protein sequence ID" value="GFO45707.1"/>
    <property type="molecule type" value="Genomic_DNA"/>
</dbReference>
<gene>
    <name evidence="2" type="ORF">PoB_007221200</name>
</gene>
<comment type="caution">
    <text evidence="2">The sequence shown here is derived from an EMBL/GenBank/DDBJ whole genome shotgun (WGS) entry which is preliminary data.</text>
</comment>